<feature type="compositionally biased region" description="Polar residues" evidence="1">
    <location>
        <begin position="1"/>
        <end position="18"/>
    </location>
</feature>
<evidence type="ECO:0000313" key="4">
    <source>
        <dbReference type="Proteomes" id="UP000250140"/>
    </source>
</evidence>
<dbReference type="Proteomes" id="UP000250140">
    <property type="component" value="Unassembled WGS sequence"/>
</dbReference>
<dbReference type="AlphaFoldDB" id="A0A8E2JY24"/>
<dbReference type="SUPFAM" id="SSF103473">
    <property type="entry name" value="MFS general substrate transporter"/>
    <property type="match status" value="1"/>
</dbReference>
<proteinExistence type="predicted"/>
<reference evidence="3 4" key="1">
    <citation type="journal article" date="2016" name="Nat. Commun.">
        <title>Ectomycorrhizal ecology is imprinted in the genome of the dominant symbiotic fungus Cenococcum geophilum.</title>
        <authorList>
            <consortium name="DOE Joint Genome Institute"/>
            <person name="Peter M."/>
            <person name="Kohler A."/>
            <person name="Ohm R.A."/>
            <person name="Kuo A."/>
            <person name="Krutzmann J."/>
            <person name="Morin E."/>
            <person name="Arend M."/>
            <person name="Barry K.W."/>
            <person name="Binder M."/>
            <person name="Choi C."/>
            <person name="Clum A."/>
            <person name="Copeland A."/>
            <person name="Grisel N."/>
            <person name="Haridas S."/>
            <person name="Kipfer T."/>
            <person name="LaButti K."/>
            <person name="Lindquist E."/>
            <person name="Lipzen A."/>
            <person name="Maire R."/>
            <person name="Meier B."/>
            <person name="Mihaltcheva S."/>
            <person name="Molinier V."/>
            <person name="Murat C."/>
            <person name="Poggeler S."/>
            <person name="Quandt C.A."/>
            <person name="Sperisen C."/>
            <person name="Tritt A."/>
            <person name="Tisserant E."/>
            <person name="Crous P.W."/>
            <person name="Henrissat B."/>
            <person name="Nehls U."/>
            <person name="Egli S."/>
            <person name="Spatafora J.W."/>
            <person name="Grigoriev I.V."/>
            <person name="Martin F.M."/>
        </authorList>
    </citation>
    <scope>NUCLEOTIDE SEQUENCE [LARGE SCALE GENOMIC DNA]</scope>
    <source>
        <strain evidence="3 4">CBS 207.34</strain>
    </source>
</reference>
<protein>
    <recommendedName>
        <fullName evidence="5">Major facilitator superfamily (MFS) profile domain-containing protein</fullName>
    </recommendedName>
</protein>
<evidence type="ECO:0000313" key="3">
    <source>
        <dbReference type="EMBL" id="OCL13429.1"/>
    </source>
</evidence>
<accession>A0A8E2JY24</accession>
<evidence type="ECO:0000256" key="2">
    <source>
        <dbReference type="SAM" id="Phobius"/>
    </source>
</evidence>
<dbReference type="EMBL" id="KV748723">
    <property type="protein sequence ID" value="OCL13429.1"/>
    <property type="molecule type" value="Genomic_DNA"/>
</dbReference>
<gene>
    <name evidence="3" type="ORF">AOQ84DRAFT_436335</name>
</gene>
<keyword evidence="2" id="KW-0472">Membrane</keyword>
<evidence type="ECO:0000256" key="1">
    <source>
        <dbReference type="SAM" id="MobiDB-lite"/>
    </source>
</evidence>
<feature type="transmembrane region" description="Helical" evidence="2">
    <location>
        <begin position="33"/>
        <end position="54"/>
    </location>
</feature>
<keyword evidence="2" id="KW-1133">Transmembrane helix</keyword>
<dbReference type="InterPro" id="IPR036259">
    <property type="entry name" value="MFS_trans_sf"/>
</dbReference>
<keyword evidence="2" id="KW-0812">Transmembrane</keyword>
<feature type="transmembrane region" description="Helical" evidence="2">
    <location>
        <begin position="74"/>
        <end position="94"/>
    </location>
</feature>
<organism evidence="3 4">
    <name type="scientific">Glonium stellatum</name>
    <dbReference type="NCBI Taxonomy" id="574774"/>
    <lineage>
        <taxon>Eukaryota</taxon>
        <taxon>Fungi</taxon>
        <taxon>Dikarya</taxon>
        <taxon>Ascomycota</taxon>
        <taxon>Pezizomycotina</taxon>
        <taxon>Dothideomycetes</taxon>
        <taxon>Pleosporomycetidae</taxon>
        <taxon>Gloniales</taxon>
        <taxon>Gloniaceae</taxon>
        <taxon>Glonium</taxon>
    </lineage>
</organism>
<keyword evidence="4" id="KW-1185">Reference proteome</keyword>
<evidence type="ECO:0008006" key="5">
    <source>
        <dbReference type="Google" id="ProtNLM"/>
    </source>
</evidence>
<name>A0A8E2JY24_9PEZI</name>
<feature type="region of interest" description="Disordered" evidence="1">
    <location>
        <begin position="1"/>
        <end position="26"/>
    </location>
</feature>
<dbReference type="OrthoDB" id="6499973at2759"/>
<sequence length="126" mass="13362">METNSISENGHTDAASSHSEAESRTAAHRQRRAILIVLASFTLTFTGYGLNFPFGVYQDLYTTPTGPFPHAHPASIDFVGTLTASLMTIGAPLASTLTTTHSPRPVILADALLATSTLLASFSTRL</sequence>